<proteinExistence type="inferred from homology"/>
<organism evidence="6 7">
    <name type="scientific">Luedemannella helvata</name>
    <dbReference type="NCBI Taxonomy" id="349315"/>
    <lineage>
        <taxon>Bacteria</taxon>
        <taxon>Bacillati</taxon>
        <taxon>Actinomycetota</taxon>
        <taxon>Actinomycetes</taxon>
        <taxon>Micromonosporales</taxon>
        <taxon>Micromonosporaceae</taxon>
        <taxon>Luedemannella</taxon>
    </lineage>
</organism>
<keyword evidence="2 4" id="KW-0732">Signal</keyword>
<dbReference type="PANTHER" id="PTHR43248">
    <property type="entry name" value="2-SUCCINYL-6-HYDROXY-2,4-CYCLOHEXADIENE-1-CARBOXYLATE SYNTHASE"/>
    <property type="match status" value="1"/>
</dbReference>
<evidence type="ECO:0000256" key="2">
    <source>
        <dbReference type="ARBA" id="ARBA00022729"/>
    </source>
</evidence>
<evidence type="ECO:0000256" key="4">
    <source>
        <dbReference type="SAM" id="SignalP"/>
    </source>
</evidence>
<accession>A0ABN2KH04</accession>
<evidence type="ECO:0000259" key="5">
    <source>
        <dbReference type="Pfam" id="PF00561"/>
    </source>
</evidence>
<evidence type="ECO:0000313" key="7">
    <source>
        <dbReference type="Proteomes" id="UP001500655"/>
    </source>
</evidence>
<evidence type="ECO:0000256" key="1">
    <source>
        <dbReference type="ARBA" id="ARBA00010088"/>
    </source>
</evidence>
<dbReference type="Proteomes" id="UP001500655">
    <property type="component" value="Unassembled WGS sequence"/>
</dbReference>
<protein>
    <submittedName>
        <fullName evidence="6">Alpha/beta hydrolase</fullName>
    </submittedName>
</protein>
<dbReference type="InterPro" id="IPR051601">
    <property type="entry name" value="Serine_prot/Carboxylest_S33"/>
</dbReference>
<keyword evidence="3 6" id="KW-0378">Hydrolase</keyword>
<dbReference type="Pfam" id="PF00561">
    <property type="entry name" value="Abhydrolase_1"/>
    <property type="match status" value="1"/>
</dbReference>
<feature type="chain" id="PRO_5047397595" evidence="4">
    <location>
        <begin position="28"/>
        <end position="549"/>
    </location>
</feature>
<evidence type="ECO:0000256" key="3">
    <source>
        <dbReference type="ARBA" id="ARBA00022801"/>
    </source>
</evidence>
<name>A0ABN2KH04_9ACTN</name>
<dbReference type="EMBL" id="BAAALS010000012">
    <property type="protein sequence ID" value="GAA1755911.1"/>
    <property type="molecule type" value="Genomic_DNA"/>
</dbReference>
<dbReference type="InterPro" id="IPR000073">
    <property type="entry name" value="AB_hydrolase_1"/>
</dbReference>
<reference evidence="6 7" key="1">
    <citation type="journal article" date="2019" name="Int. J. Syst. Evol. Microbiol.">
        <title>The Global Catalogue of Microorganisms (GCM) 10K type strain sequencing project: providing services to taxonomists for standard genome sequencing and annotation.</title>
        <authorList>
            <consortium name="The Broad Institute Genomics Platform"/>
            <consortium name="The Broad Institute Genome Sequencing Center for Infectious Disease"/>
            <person name="Wu L."/>
            <person name="Ma J."/>
        </authorList>
    </citation>
    <scope>NUCLEOTIDE SEQUENCE [LARGE SCALE GENOMIC DNA]</scope>
    <source>
        <strain evidence="6 7">JCM 13249</strain>
    </source>
</reference>
<evidence type="ECO:0000313" key="6">
    <source>
        <dbReference type="EMBL" id="GAA1755911.1"/>
    </source>
</evidence>
<comment type="caution">
    <text evidence="6">The sequence shown here is derived from an EMBL/GenBank/DDBJ whole genome shotgun (WGS) entry which is preliminary data.</text>
</comment>
<dbReference type="Gene3D" id="3.40.50.1820">
    <property type="entry name" value="alpha/beta hydrolase"/>
    <property type="match status" value="1"/>
</dbReference>
<dbReference type="SUPFAM" id="SSF53474">
    <property type="entry name" value="alpha/beta-Hydrolases"/>
    <property type="match status" value="1"/>
</dbReference>
<sequence length="549" mass="57967">MRRLRPMAAALSAAAIVVTALPAPAHAAAPARGKAPGIAWGECPPPPPDSYRDPRQECATVKVPLDYRKPHGRTIDVEISRIATSTPARHRGVLLSNPGGPGGSGLDLPGALATLLPAEVLDQYDLIGFDPRGIGHSTPVSCGVDMSPTSVTLHLPYPSPDGDIARNVAFAQRTAAECARRNGPLLPHITTANTARDMDRIRALLGEPKISYYGGSYGSYLGAVYTSLYPQRSDRIILDSGVDPDLVWRDMWRTWNAAVTERIEDFYAYAATYPELFGLGATPAAVRSTYSGVVKALDATPLDLGDGLVLDGNYLREVTRSLLYADFYLPLLGTLVAELVPVTQGTSADLPSVATALRATGALRDPAVEVPADNQISALYSVVCNDAVWPGSVARHARDVAAARRSWPLLNGMPSNVWPCAFWPTKPVEPPVAVTDRGPRNVLVLQNTRDPATPWTSGVGLREALGKRAAFVGVDQGGHGVFALGTCADAVVVEFLATGALPARDRFCEGVAPPSPLARSLTARPYLPVGPLDGSAALFAAAAKARGTS</sequence>
<feature type="signal peptide" evidence="4">
    <location>
        <begin position="1"/>
        <end position="27"/>
    </location>
</feature>
<dbReference type="InterPro" id="IPR029058">
    <property type="entry name" value="AB_hydrolase_fold"/>
</dbReference>
<dbReference type="GO" id="GO:0016787">
    <property type="term" value="F:hydrolase activity"/>
    <property type="evidence" value="ECO:0007669"/>
    <property type="project" value="UniProtKB-KW"/>
</dbReference>
<gene>
    <name evidence="6" type="ORF">GCM10009681_28850</name>
</gene>
<dbReference type="PANTHER" id="PTHR43248:SF29">
    <property type="entry name" value="TRIPEPTIDYL AMINOPEPTIDASE"/>
    <property type="match status" value="1"/>
</dbReference>
<comment type="similarity">
    <text evidence="1">Belongs to the peptidase S33 family.</text>
</comment>
<keyword evidence="7" id="KW-1185">Reference proteome</keyword>
<feature type="domain" description="AB hydrolase-1" evidence="5">
    <location>
        <begin position="93"/>
        <end position="483"/>
    </location>
</feature>